<reference key="1">
    <citation type="journal article" date="2011" name="Mol. Biol. Evol.">
        <title>Unity in variety -- the pan-genome of the Chlamydiae.</title>
        <authorList>
            <person name="Collingro A."/>
            <person name="Tischler P."/>
            <person name="Weinmaier T."/>
            <person name="Penz T."/>
            <person name="Heinz E."/>
            <person name="Brunham R.C."/>
            <person name="Read T.D."/>
            <person name="Bavoil P.M."/>
            <person name="Sachse K."/>
            <person name="Kahane S."/>
            <person name="Friedman M.G."/>
            <person name="Rattei T."/>
            <person name="Myers G.S.A."/>
            <person name="Horn M."/>
        </authorList>
    </citation>
    <scope>NUCLEOTIDE SEQUENCE</scope>
    <source>
        <strain>Z</strain>
    </source>
</reference>
<dbReference type="InterPro" id="IPR001497">
    <property type="entry name" value="MethylDNA_cys_MeTrfase_AS"/>
</dbReference>
<keyword evidence="4 10" id="KW-0489">Methyltransferase</keyword>
<protein>
    <recommendedName>
        <fullName evidence="3">methylated-DNA--[protein]-cysteine S-methyltransferase</fullName>
        <ecNumber evidence="3">2.1.1.63</ecNumber>
    </recommendedName>
</protein>
<dbReference type="PANTHER" id="PTHR10815:SF13">
    <property type="entry name" value="METHYLATED-DNA--PROTEIN-CYSTEINE METHYLTRANSFERASE"/>
    <property type="match status" value="1"/>
</dbReference>
<dbReference type="EC" id="2.1.1.63" evidence="3"/>
<reference evidence="10 11" key="2">
    <citation type="journal article" date="2011" name="Mol. Biol. Evol.">
        <title>Unity in variety--the pan-genome of the Chlamydiae.</title>
        <authorList>
            <person name="Collingro A."/>
            <person name="Tischler P."/>
            <person name="Weinmaier T."/>
            <person name="Penz T."/>
            <person name="Heinz E."/>
            <person name="Brunham R.C."/>
            <person name="Read T.D."/>
            <person name="Bavoil P.M."/>
            <person name="Sachse K."/>
            <person name="Kahane S."/>
            <person name="Friedman M.G."/>
            <person name="Rattei T."/>
            <person name="Myers G.S."/>
            <person name="Horn M."/>
        </authorList>
    </citation>
    <scope>NUCLEOTIDE SEQUENCE [LARGE SCALE GENOMIC DNA]</scope>
    <source>
        <strain evidence="11">ATCC VR-1471 / Z</strain>
    </source>
</reference>
<evidence type="ECO:0000256" key="4">
    <source>
        <dbReference type="ARBA" id="ARBA00022603"/>
    </source>
</evidence>
<evidence type="ECO:0000256" key="8">
    <source>
        <dbReference type="ARBA" id="ARBA00049348"/>
    </source>
</evidence>
<dbReference type="InterPro" id="IPR014048">
    <property type="entry name" value="MethylDNA_cys_MeTrfase_DNA-bd"/>
</dbReference>
<proteinExistence type="inferred from homology"/>
<dbReference type="OrthoDB" id="9783680at2"/>
<dbReference type="CDD" id="cd06445">
    <property type="entry name" value="ATase"/>
    <property type="match status" value="1"/>
</dbReference>
<dbReference type="HOGENOM" id="CLU_000445_52_2_0"/>
<dbReference type="InterPro" id="IPR036388">
    <property type="entry name" value="WH-like_DNA-bd_sf"/>
</dbReference>
<dbReference type="STRING" id="331113.SNE_A19180"/>
<accession>F8L5M4</accession>
<dbReference type="SUPFAM" id="SSF46767">
    <property type="entry name" value="Methylated DNA-protein cysteine methyltransferase, C-terminal domain"/>
    <property type="match status" value="1"/>
</dbReference>
<dbReference type="EMBL" id="FR872582">
    <property type="protein sequence ID" value="CCB89795.1"/>
    <property type="molecule type" value="Genomic_DNA"/>
</dbReference>
<keyword evidence="6" id="KW-0227">DNA damage</keyword>
<feature type="domain" description="Methylated-DNA-[protein]-cysteine S-methyltransferase DNA binding" evidence="9">
    <location>
        <begin position="85"/>
        <end position="163"/>
    </location>
</feature>
<evidence type="ECO:0000313" key="11">
    <source>
        <dbReference type="Proteomes" id="UP000000496"/>
    </source>
</evidence>
<dbReference type="Proteomes" id="UP000000496">
    <property type="component" value="Chromosome gsn.131"/>
</dbReference>
<dbReference type="PROSITE" id="PS00374">
    <property type="entry name" value="MGMT"/>
    <property type="match status" value="1"/>
</dbReference>
<dbReference type="GO" id="GO:0003908">
    <property type="term" value="F:methylated-DNA-[protein]-cysteine S-methyltransferase activity"/>
    <property type="evidence" value="ECO:0007669"/>
    <property type="project" value="UniProtKB-EC"/>
</dbReference>
<dbReference type="GO" id="GO:0032259">
    <property type="term" value="P:methylation"/>
    <property type="evidence" value="ECO:0007669"/>
    <property type="project" value="UniProtKB-KW"/>
</dbReference>
<dbReference type="eggNOG" id="COG0350">
    <property type="taxonomic scope" value="Bacteria"/>
</dbReference>
<evidence type="ECO:0000313" key="10">
    <source>
        <dbReference type="EMBL" id="CCB89795.1"/>
    </source>
</evidence>
<comment type="catalytic activity">
    <reaction evidence="8">
        <text>a 6-O-methyl-2'-deoxyguanosine in DNA + L-cysteinyl-[protein] = S-methyl-L-cysteinyl-[protein] + a 2'-deoxyguanosine in DNA</text>
        <dbReference type="Rhea" id="RHEA:24000"/>
        <dbReference type="Rhea" id="RHEA-COMP:10131"/>
        <dbReference type="Rhea" id="RHEA-COMP:10132"/>
        <dbReference type="Rhea" id="RHEA-COMP:11367"/>
        <dbReference type="Rhea" id="RHEA-COMP:11368"/>
        <dbReference type="ChEBI" id="CHEBI:29950"/>
        <dbReference type="ChEBI" id="CHEBI:82612"/>
        <dbReference type="ChEBI" id="CHEBI:85445"/>
        <dbReference type="ChEBI" id="CHEBI:85448"/>
        <dbReference type="EC" id="2.1.1.63"/>
    </reaction>
</comment>
<evidence type="ECO:0000256" key="3">
    <source>
        <dbReference type="ARBA" id="ARBA00011918"/>
    </source>
</evidence>
<dbReference type="RefSeq" id="WP_013944261.1">
    <property type="nucleotide sequence ID" value="NC_015713.1"/>
</dbReference>
<name>F8L5M4_SIMNZ</name>
<dbReference type="NCBIfam" id="TIGR00589">
    <property type="entry name" value="ogt"/>
    <property type="match status" value="1"/>
</dbReference>
<dbReference type="FunFam" id="1.10.10.10:FF:000214">
    <property type="entry name" value="Methylated-DNA--protein-cysteine methyltransferase"/>
    <property type="match status" value="1"/>
</dbReference>
<evidence type="ECO:0000259" key="9">
    <source>
        <dbReference type="Pfam" id="PF01035"/>
    </source>
</evidence>
<dbReference type="KEGG" id="sng:SNE_A19180"/>
<sequence>MIEQNDSTNLLLDASLEASSPSFGVSFYLEGNTISRITLFDSPSFYCNIYGKSPLKTQILNWIQTYLKKQEPPPLPLDLSHLSTFTRKGLLAIQKIPFGSTASYQEVARKVGDPKAARAIGNVCNRNPFPLVIPCHRVISANQSIGGFGYSLELKMNLLAFENKIPTSPEEIPEK</sequence>
<dbReference type="AlphaFoldDB" id="F8L5M4"/>
<keyword evidence="5 10" id="KW-0808">Transferase</keyword>
<keyword evidence="7" id="KW-0234">DNA repair</keyword>
<organism evidence="10 11">
    <name type="scientific">Simkania negevensis (strain ATCC VR-1471 / DSM 27360 / Z)</name>
    <dbReference type="NCBI Taxonomy" id="331113"/>
    <lineage>
        <taxon>Bacteria</taxon>
        <taxon>Pseudomonadati</taxon>
        <taxon>Chlamydiota</taxon>
        <taxon>Chlamydiia</taxon>
        <taxon>Parachlamydiales</taxon>
        <taxon>Simkaniaceae</taxon>
        <taxon>Simkania</taxon>
    </lineage>
</organism>
<dbReference type="Gene3D" id="1.10.10.10">
    <property type="entry name" value="Winged helix-like DNA-binding domain superfamily/Winged helix DNA-binding domain"/>
    <property type="match status" value="1"/>
</dbReference>
<comment type="catalytic activity">
    <reaction evidence="1">
        <text>a 4-O-methyl-thymidine in DNA + L-cysteinyl-[protein] = a thymidine in DNA + S-methyl-L-cysteinyl-[protein]</text>
        <dbReference type="Rhea" id="RHEA:53428"/>
        <dbReference type="Rhea" id="RHEA-COMP:10131"/>
        <dbReference type="Rhea" id="RHEA-COMP:10132"/>
        <dbReference type="Rhea" id="RHEA-COMP:13555"/>
        <dbReference type="Rhea" id="RHEA-COMP:13556"/>
        <dbReference type="ChEBI" id="CHEBI:29950"/>
        <dbReference type="ChEBI" id="CHEBI:82612"/>
        <dbReference type="ChEBI" id="CHEBI:137386"/>
        <dbReference type="ChEBI" id="CHEBI:137387"/>
        <dbReference type="EC" id="2.1.1.63"/>
    </reaction>
</comment>
<evidence type="ECO:0000256" key="6">
    <source>
        <dbReference type="ARBA" id="ARBA00022763"/>
    </source>
</evidence>
<gene>
    <name evidence="10" type="primary">mGMT</name>
    <name evidence="10" type="ordered locus">SNE_A19180</name>
</gene>
<keyword evidence="11" id="KW-1185">Reference proteome</keyword>
<evidence type="ECO:0000256" key="5">
    <source>
        <dbReference type="ARBA" id="ARBA00022679"/>
    </source>
</evidence>
<evidence type="ECO:0000256" key="2">
    <source>
        <dbReference type="ARBA" id="ARBA00008711"/>
    </source>
</evidence>
<evidence type="ECO:0000256" key="1">
    <source>
        <dbReference type="ARBA" id="ARBA00001286"/>
    </source>
</evidence>
<dbReference type="PANTHER" id="PTHR10815">
    <property type="entry name" value="METHYLATED-DNA--PROTEIN-CYSTEINE METHYLTRANSFERASE"/>
    <property type="match status" value="1"/>
</dbReference>
<dbReference type="Pfam" id="PF01035">
    <property type="entry name" value="DNA_binding_1"/>
    <property type="match status" value="1"/>
</dbReference>
<evidence type="ECO:0000256" key="7">
    <source>
        <dbReference type="ARBA" id="ARBA00023204"/>
    </source>
</evidence>
<comment type="similarity">
    <text evidence="2">Belongs to the MGMT family.</text>
</comment>
<dbReference type="GO" id="GO:0006281">
    <property type="term" value="P:DNA repair"/>
    <property type="evidence" value="ECO:0007669"/>
    <property type="project" value="UniProtKB-KW"/>
</dbReference>
<dbReference type="InterPro" id="IPR036217">
    <property type="entry name" value="MethylDNA_cys_MeTrfase_DNAb"/>
</dbReference>